<dbReference type="GO" id="GO:0140359">
    <property type="term" value="F:ABC-type transporter activity"/>
    <property type="evidence" value="ECO:0007669"/>
    <property type="project" value="InterPro"/>
</dbReference>
<accession>A0A329QP39</accession>
<dbReference type="AlphaFoldDB" id="A0A329QP39"/>
<dbReference type="PANTHER" id="PTHR37305">
    <property type="entry name" value="INTEGRAL MEMBRANE PROTEIN-RELATED"/>
    <property type="match status" value="1"/>
</dbReference>
<gene>
    <name evidence="2" type="ORF">DPM12_11650</name>
</gene>
<feature type="transmembrane region" description="Helical" evidence="1">
    <location>
        <begin position="129"/>
        <end position="151"/>
    </location>
</feature>
<evidence type="ECO:0000313" key="2">
    <source>
        <dbReference type="EMBL" id="RAW14134.1"/>
    </source>
</evidence>
<dbReference type="RefSeq" id="WP_112258557.1">
    <property type="nucleotide sequence ID" value="NZ_QMIG01000010.1"/>
</dbReference>
<feature type="transmembrane region" description="Helical" evidence="1">
    <location>
        <begin position="20"/>
        <end position="43"/>
    </location>
</feature>
<protein>
    <submittedName>
        <fullName evidence="2">ABC transporter permease</fullName>
    </submittedName>
</protein>
<dbReference type="GO" id="GO:0005886">
    <property type="term" value="C:plasma membrane"/>
    <property type="evidence" value="ECO:0007669"/>
    <property type="project" value="UniProtKB-SubCell"/>
</dbReference>
<name>A0A329QP39_9ACTN</name>
<organism evidence="2 3">
    <name type="scientific">Phytoactinopolyspora halophila</name>
    <dbReference type="NCBI Taxonomy" id="1981511"/>
    <lineage>
        <taxon>Bacteria</taxon>
        <taxon>Bacillati</taxon>
        <taxon>Actinomycetota</taxon>
        <taxon>Actinomycetes</taxon>
        <taxon>Jiangellales</taxon>
        <taxon>Jiangellaceae</taxon>
        <taxon>Phytoactinopolyspora</taxon>
    </lineage>
</organism>
<comment type="caution">
    <text evidence="2">The sequence shown here is derived from an EMBL/GenBank/DDBJ whole genome shotgun (WGS) entry which is preliminary data.</text>
</comment>
<reference evidence="2 3" key="1">
    <citation type="submission" date="2018-06" db="EMBL/GenBank/DDBJ databases">
        <title>Phytoactinopolyspora halophila sp. nov., a novel halophilic actinomycete isolated from a saline soil in China.</title>
        <authorList>
            <person name="Tang S.-K."/>
        </authorList>
    </citation>
    <scope>NUCLEOTIDE SEQUENCE [LARGE SCALE GENOMIC DNA]</scope>
    <source>
        <strain evidence="2 3">YIM 96934</strain>
    </source>
</reference>
<keyword evidence="3" id="KW-1185">Reference proteome</keyword>
<sequence length="239" mass="24700">MLNPTIVRLTAHGLLGGRRLLVLGSLSLLIVALAVLLQVFAGVNEADAADFLQGVSFGTLLPLFGLIIGTGVIGSEIDDGSIVYVLAKPVSRAVIVRSKLAVAVVAMVLFAVVPTILAALIMAGNTPGLAMAFGAGAVVAGIVYSVIFLLLAIVTRHAVIFGLVYALGWESLVGSFVPGARELSVQQWALSIIDAVETDGFVTAHVDLGVAIVLSVVVIGLFTWLAGRRLAAMTLSTEE</sequence>
<dbReference type="EMBL" id="QMIG01000010">
    <property type="protein sequence ID" value="RAW14134.1"/>
    <property type="molecule type" value="Genomic_DNA"/>
</dbReference>
<feature type="transmembrane region" description="Helical" evidence="1">
    <location>
        <begin position="208"/>
        <end position="227"/>
    </location>
</feature>
<proteinExistence type="predicted"/>
<evidence type="ECO:0000313" key="3">
    <source>
        <dbReference type="Proteomes" id="UP000250462"/>
    </source>
</evidence>
<keyword evidence="1" id="KW-1133">Transmembrane helix</keyword>
<feature type="transmembrane region" description="Helical" evidence="1">
    <location>
        <begin position="63"/>
        <end position="87"/>
    </location>
</feature>
<dbReference type="OrthoDB" id="5146799at2"/>
<dbReference type="PANTHER" id="PTHR37305:SF1">
    <property type="entry name" value="MEMBRANE PROTEIN"/>
    <property type="match status" value="1"/>
</dbReference>
<keyword evidence="1" id="KW-0812">Transmembrane</keyword>
<feature type="transmembrane region" description="Helical" evidence="1">
    <location>
        <begin position="99"/>
        <end position="123"/>
    </location>
</feature>
<evidence type="ECO:0000256" key="1">
    <source>
        <dbReference type="SAM" id="Phobius"/>
    </source>
</evidence>
<dbReference type="Proteomes" id="UP000250462">
    <property type="component" value="Unassembled WGS sequence"/>
</dbReference>
<keyword evidence="1" id="KW-0472">Membrane</keyword>
<dbReference type="Pfam" id="PF12730">
    <property type="entry name" value="ABC2_membrane_4"/>
    <property type="match status" value="1"/>
</dbReference>
<feature type="transmembrane region" description="Helical" evidence="1">
    <location>
        <begin position="158"/>
        <end position="177"/>
    </location>
</feature>